<feature type="compositionally biased region" description="Low complexity" evidence="1">
    <location>
        <begin position="751"/>
        <end position="771"/>
    </location>
</feature>
<dbReference type="EMBL" id="JAULSU010000006">
    <property type="protein sequence ID" value="KAK0614196.1"/>
    <property type="molecule type" value="Genomic_DNA"/>
</dbReference>
<feature type="compositionally biased region" description="Low complexity" evidence="1">
    <location>
        <begin position="669"/>
        <end position="680"/>
    </location>
</feature>
<keyword evidence="3" id="KW-0732">Signal</keyword>
<dbReference type="Proteomes" id="UP001175000">
    <property type="component" value="Unassembled WGS sequence"/>
</dbReference>
<dbReference type="AlphaFoldDB" id="A0AA40BUJ8"/>
<sequence length="894" mass="95802">MSLRRLAQTPLPCLTLLLAWTSTFIQPVQAAPKISNEILNFAPPCAQSCFKSFILTNFESSACGDTPSLACLCRQSGRTGHTIGEGAVACIAAEGARGSCSAKDSSLQTQATSYNMCVGIAGAAPKTHSTIVATLVVPTGTGGLSVPTPRPTNSASPPAQDVTSVLTPTSAAPTASISSSAGSTQATVRPSDTSAAVVPETPAVAQQQQLSSAQIVGIVLGCLAVVVFGILLVFLARCVRRKRFGGDPEAGFTKMRDSLSFGRRSQPISPPDIQISKPLHSSPSDRAYQWQANPPRPQQTQPMQQPTGASVGLAVSPRRNQQAASDVAAMRAAQRGTPTVVLSPPAPLASTAKVETTAPPKPALTLAIPPASKPQQRAAPNPRESIVTEFAEDGEGDSVPNTSNIWRPPPTDPQSATTYFFADKGGNWILRNKSDRKPAPREREPPVATTEVELPSPDDKTRAERAQGWFSPGAFPEPLRVPSREAQQAKLGSPISFKDQQSQPSSSRRENRSSSVYSTYNAPVSMMPGPQNPLPAPDTYFAMIRDGRDLTNGRSSGSRRKSAARKASKRRSADSTTSIESAAAAGAPRSRIPYEDEALIEDEMQVDLSPVVESPRTPLTPGQSPVTYPRIRKRDAASPPGYDIQQGLSMFPAPGGQGRQGPGLKVPSNATAAGARRANAPMLSPPNQYGYPNRNPGMQRTGSPEVRQGVSVDTIEQRQRYQQQQQQQRQVGTGRTPSPRRGPYELAADGQQVRRPSPAQQQQQQQQQLQQEQRRPSPAQQQLLQEHRRPSPAIQALQEQPQRRPSPATSNPSQPSRSLSRSPADSSSSLLAKRRGAEKAAALSLADQEARRNNKKKGWKKEGVEMPPITPITPGIRMMTPTRKGDDLFLDVRR</sequence>
<gene>
    <name evidence="4" type="ORF">B0T14DRAFT_299396</name>
</gene>
<evidence type="ECO:0000313" key="5">
    <source>
        <dbReference type="Proteomes" id="UP001175000"/>
    </source>
</evidence>
<accession>A0AA40BUJ8</accession>
<comment type="caution">
    <text evidence="4">The sequence shown here is derived from an EMBL/GenBank/DDBJ whole genome shotgun (WGS) entry which is preliminary data.</text>
</comment>
<keyword evidence="2" id="KW-1133">Transmembrane helix</keyword>
<reference evidence="4" key="1">
    <citation type="submission" date="2023-06" db="EMBL/GenBank/DDBJ databases">
        <title>Genome-scale phylogeny and comparative genomics of the fungal order Sordariales.</title>
        <authorList>
            <consortium name="Lawrence Berkeley National Laboratory"/>
            <person name="Hensen N."/>
            <person name="Bonometti L."/>
            <person name="Westerberg I."/>
            <person name="Brannstrom I.O."/>
            <person name="Guillou S."/>
            <person name="Cros-Aarteil S."/>
            <person name="Calhoun S."/>
            <person name="Haridas S."/>
            <person name="Kuo A."/>
            <person name="Mondo S."/>
            <person name="Pangilinan J."/>
            <person name="Riley R."/>
            <person name="Labutti K."/>
            <person name="Andreopoulos B."/>
            <person name="Lipzen A."/>
            <person name="Chen C."/>
            <person name="Yanf M."/>
            <person name="Daum C."/>
            <person name="Ng V."/>
            <person name="Clum A."/>
            <person name="Steindorff A."/>
            <person name="Ohm R."/>
            <person name="Martin F."/>
            <person name="Silar P."/>
            <person name="Natvig D."/>
            <person name="Lalanne C."/>
            <person name="Gautier V."/>
            <person name="Ament-Velasquez S.L."/>
            <person name="Kruys A."/>
            <person name="Hutchinson M.I."/>
            <person name="Powell A.J."/>
            <person name="Barry K."/>
            <person name="Miller A.N."/>
            <person name="Grigoriev I.V."/>
            <person name="Debuchy R."/>
            <person name="Gladieux P."/>
            <person name="Thoren M.H."/>
            <person name="Johannesson H."/>
        </authorList>
    </citation>
    <scope>NUCLEOTIDE SEQUENCE</scope>
    <source>
        <strain evidence="4">CBS 606.72</strain>
    </source>
</reference>
<feature type="compositionally biased region" description="Basic and acidic residues" evidence="1">
    <location>
        <begin position="883"/>
        <end position="894"/>
    </location>
</feature>
<protein>
    <recommendedName>
        <fullName evidence="6">Extracellular membrane protein CFEM domain-containing protein</fullName>
    </recommendedName>
</protein>
<feature type="compositionally biased region" description="Low complexity" evidence="1">
    <location>
        <begin position="163"/>
        <end position="187"/>
    </location>
</feature>
<feature type="transmembrane region" description="Helical" evidence="2">
    <location>
        <begin position="215"/>
        <end position="236"/>
    </location>
</feature>
<feature type="compositionally biased region" description="Basic residues" evidence="1">
    <location>
        <begin position="557"/>
        <end position="570"/>
    </location>
</feature>
<feature type="compositionally biased region" description="Low complexity" evidence="1">
    <location>
        <begin position="810"/>
        <end position="831"/>
    </location>
</feature>
<evidence type="ECO:0000256" key="1">
    <source>
        <dbReference type="SAM" id="MobiDB-lite"/>
    </source>
</evidence>
<feature type="compositionally biased region" description="Acidic residues" evidence="1">
    <location>
        <begin position="595"/>
        <end position="605"/>
    </location>
</feature>
<evidence type="ECO:0008006" key="6">
    <source>
        <dbReference type="Google" id="ProtNLM"/>
    </source>
</evidence>
<feature type="region of interest" description="Disordered" evidence="1">
    <location>
        <begin position="143"/>
        <end position="194"/>
    </location>
</feature>
<evidence type="ECO:0000256" key="3">
    <source>
        <dbReference type="SAM" id="SignalP"/>
    </source>
</evidence>
<feature type="region of interest" description="Disordered" evidence="1">
    <location>
        <begin position="351"/>
        <end position="894"/>
    </location>
</feature>
<evidence type="ECO:0000313" key="4">
    <source>
        <dbReference type="EMBL" id="KAK0614196.1"/>
    </source>
</evidence>
<proteinExistence type="predicted"/>
<keyword evidence="2" id="KW-0812">Transmembrane</keyword>
<feature type="compositionally biased region" description="Basic and acidic residues" evidence="1">
    <location>
        <begin position="432"/>
        <end position="445"/>
    </location>
</feature>
<feature type="compositionally biased region" description="Low complexity" evidence="1">
    <location>
        <begin position="720"/>
        <end position="730"/>
    </location>
</feature>
<feature type="region of interest" description="Disordered" evidence="1">
    <location>
        <begin position="245"/>
        <end position="311"/>
    </location>
</feature>
<keyword evidence="2" id="KW-0472">Membrane</keyword>
<evidence type="ECO:0000256" key="2">
    <source>
        <dbReference type="SAM" id="Phobius"/>
    </source>
</evidence>
<feature type="signal peptide" evidence="3">
    <location>
        <begin position="1"/>
        <end position="30"/>
    </location>
</feature>
<organism evidence="4 5">
    <name type="scientific">Immersiella caudata</name>
    <dbReference type="NCBI Taxonomy" id="314043"/>
    <lineage>
        <taxon>Eukaryota</taxon>
        <taxon>Fungi</taxon>
        <taxon>Dikarya</taxon>
        <taxon>Ascomycota</taxon>
        <taxon>Pezizomycotina</taxon>
        <taxon>Sordariomycetes</taxon>
        <taxon>Sordariomycetidae</taxon>
        <taxon>Sordariales</taxon>
        <taxon>Lasiosphaeriaceae</taxon>
        <taxon>Immersiella</taxon>
    </lineage>
</organism>
<name>A0AA40BUJ8_9PEZI</name>
<keyword evidence="5" id="KW-1185">Reference proteome</keyword>
<feature type="chain" id="PRO_5041326727" description="Extracellular membrane protein CFEM domain-containing protein" evidence="3">
    <location>
        <begin position="31"/>
        <end position="894"/>
    </location>
</feature>